<proteinExistence type="predicted"/>
<evidence type="ECO:0000313" key="2">
    <source>
        <dbReference type="Proteomes" id="UP001243375"/>
    </source>
</evidence>
<sequence>MVWTLFIIHREYQHLIKIRQEWLASSTHASLPRVRTVMLVNLPQDLMSESALRELAYGITHSSSRIKVWLSRDAKKIEEVYDERTKEHARLEAGERKMLMQAVKNVKKGKTPGGGSSSSAPKITWKQGLLGLWGRKMDREQSPAFIREKNEELERMRSDMSSFPLGNVAFLRFRNQQEAHTFARVVNK</sequence>
<dbReference type="Proteomes" id="UP001243375">
    <property type="component" value="Unassembled WGS sequence"/>
</dbReference>
<organism evidence="1 2">
    <name type="scientific">Naganishia vaughanmartiniae</name>
    <dbReference type="NCBI Taxonomy" id="1424756"/>
    <lineage>
        <taxon>Eukaryota</taxon>
        <taxon>Fungi</taxon>
        <taxon>Dikarya</taxon>
        <taxon>Basidiomycota</taxon>
        <taxon>Agaricomycotina</taxon>
        <taxon>Tremellomycetes</taxon>
        <taxon>Filobasidiales</taxon>
        <taxon>Filobasidiaceae</taxon>
        <taxon>Naganishia</taxon>
    </lineage>
</organism>
<comment type="caution">
    <text evidence="1">The sequence shown here is derived from an EMBL/GenBank/DDBJ whole genome shotgun (WGS) entry which is preliminary data.</text>
</comment>
<reference evidence="1" key="1">
    <citation type="submission" date="2023-04" db="EMBL/GenBank/DDBJ databases">
        <title>Draft Genome sequencing of Naganishia species isolated from polar environments using Oxford Nanopore Technology.</title>
        <authorList>
            <person name="Leo P."/>
            <person name="Venkateswaran K."/>
        </authorList>
    </citation>
    <scope>NUCLEOTIDE SEQUENCE</scope>
    <source>
        <strain evidence="1">MNA-CCFEE 5425</strain>
    </source>
</reference>
<gene>
    <name evidence="1" type="ORF">QFC22_006762</name>
</gene>
<accession>A0ACC2WEN1</accession>
<evidence type="ECO:0000313" key="1">
    <source>
        <dbReference type="EMBL" id="KAJ9110214.1"/>
    </source>
</evidence>
<name>A0ACC2WEN1_9TREE</name>
<dbReference type="EMBL" id="JASBWU010000053">
    <property type="protein sequence ID" value="KAJ9110214.1"/>
    <property type="molecule type" value="Genomic_DNA"/>
</dbReference>
<protein>
    <submittedName>
        <fullName evidence="1">Uncharacterized protein</fullName>
    </submittedName>
</protein>
<keyword evidence="2" id="KW-1185">Reference proteome</keyword>